<dbReference type="Bgee" id="ENSLACG00000006584">
    <property type="expression patterns" value="Expressed in muscle tissue and 2 other cell types or tissues"/>
</dbReference>
<evidence type="ECO:0000256" key="2">
    <source>
        <dbReference type="ARBA" id="ARBA00022771"/>
    </source>
</evidence>
<protein>
    <recommendedName>
        <fullName evidence="6">IBR domain-containing protein</fullName>
    </recommendedName>
</protein>
<name>H3ACQ5_LATCH</name>
<evidence type="ECO:0000256" key="1">
    <source>
        <dbReference type="ARBA" id="ARBA00022723"/>
    </source>
</evidence>
<dbReference type="SUPFAM" id="SSF57850">
    <property type="entry name" value="RING/U-box"/>
    <property type="match status" value="1"/>
</dbReference>
<keyword evidence="5" id="KW-0732">Signal</keyword>
<keyword evidence="8" id="KW-1185">Reference proteome</keyword>
<sequence>MVYLSLLFLLHLCFSSLFQIVLAVHPSSVLVRVRASCAHFVNPVALRQWVTWALQEQAIYKFFCPRCRRHWLWQEVRKLALLNEHDRNTLEQKIIEIGMREREGFINFTKCPRCGRLVERFELTNLCTPCLVCSERTARVYRFCWACLKDWSGPSPRNDSCASPLCASQAALLSCLLVTAALDSEVNGCPSLRACPNCEALVTHTLDGSVQVQCPNCGLYFCYRCLGRNGDHHGIAGSCIMSPRQNLTGRNWSPVDYFND</sequence>
<reference evidence="7" key="3">
    <citation type="submission" date="2025-09" db="UniProtKB">
        <authorList>
            <consortium name="Ensembl"/>
        </authorList>
    </citation>
    <scope>IDENTIFICATION</scope>
</reference>
<dbReference type="InterPro" id="IPR002867">
    <property type="entry name" value="IBR_dom"/>
</dbReference>
<reference evidence="8" key="1">
    <citation type="submission" date="2011-08" db="EMBL/GenBank/DDBJ databases">
        <title>The draft genome of Latimeria chalumnae.</title>
        <authorList>
            <person name="Di Palma F."/>
            <person name="Alfoldi J."/>
            <person name="Johnson J."/>
            <person name="Berlin A."/>
            <person name="Gnerre S."/>
            <person name="Jaffe D."/>
            <person name="MacCallum I."/>
            <person name="Young S."/>
            <person name="Walker B.J."/>
            <person name="Lander E."/>
            <person name="Lindblad-Toh K."/>
        </authorList>
    </citation>
    <scope>NUCLEOTIDE SEQUENCE [LARGE SCALE GENOMIC DNA]</scope>
    <source>
        <strain evidence="8">Wild caught</strain>
    </source>
</reference>
<feature type="chain" id="PRO_5003580189" description="IBR domain-containing protein" evidence="5">
    <location>
        <begin position="24"/>
        <end position="260"/>
    </location>
</feature>
<evidence type="ECO:0000256" key="3">
    <source>
        <dbReference type="ARBA" id="ARBA00022786"/>
    </source>
</evidence>
<evidence type="ECO:0000256" key="5">
    <source>
        <dbReference type="SAM" id="SignalP"/>
    </source>
</evidence>
<accession>H3ACQ5</accession>
<dbReference type="AlphaFoldDB" id="H3ACQ5"/>
<dbReference type="Pfam" id="PF01485">
    <property type="entry name" value="IBR"/>
    <property type="match status" value="1"/>
</dbReference>
<evidence type="ECO:0000256" key="4">
    <source>
        <dbReference type="ARBA" id="ARBA00022833"/>
    </source>
</evidence>
<reference evidence="7" key="2">
    <citation type="submission" date="2025-08" db="UniProtKB">
        <authorList>
            <consortium name="Ensembl"/>
        </authorList>
    </citation>
    <scope>IDENTIFICATION</scope>
</reference>
<dbReference type="Gene3D" id="1.20.120.1750">
    <property type="match status" value="1"/>
</dbReference>
<dbReference type="eggNOG" id="ENOG502QTNP">
    <property type="taxonomic scope" value="Eukaryota"/>
</dbReference>
<dbReference type="HOGENOM" id="CLU_062690_1_0_1"/>
<dbReference type="Ensembl" id="ENSLACT00000007487.1">
    <property type="protein sequence ID" value="ENSLACP00000007426.1"/>
    <property type="gene ID" value="ENSLACG00000006584.1"/>
</dbReference>
<organism evidence="7 8">
    <name type="scientific">Latimeria chalumnae</name>
    <name type="common">Coelacanth</name>
    <dbReference type="NCBI Taxonomy" id="7897"/>
    <lineage>
        <taxon>Eukaryota</taxon>
        <taxon>Metazoa</taxon>
        <taxon>Chordata</taxon>
        <taxon>Craniata</taxon>
        <taxon>Vertebrata</taxon>
        <taxon>Euteleostomi</taxon>
        <taxon>Coelacanthiformes</taxon>
        <taxon>Coelacanthidae</taxon>
        <taxon>Latimeria</taxon>
    </lineage>
</organism>
<proteinExistence type="predicted"/>
<evidence type="ECO:0000313" key="7">
    <source>
        <dbReference type="Ensembl" id="ENSLACP00000007426.1"/>
    </source>
</evidence>
<keyword evidence="1" id="KW-0479">Metal-binding</keyword>
<keyword evidence="3" id="KW-0833">Ubl conjugation pathway</keyword>
<dbReference type="GO" id="GO:0008270">
    <property type="term" value="F:zinc ion binding"/>
    <property type="evidence" value="ECO:0007669"/>
    <property type="project" value="UniProtKB-KW"/>
</dbReference>
<dbReference type="InParanoid" id="H3ACQ5"/>
<keyword evidence="4" id="KW-0862">Zinc</keyword>
<keyword evidence="2" id="KW-0863">Zinc-finger</keyword>
<feature type="signal peptide" evidence="5">
    <location>
        <begin position="1"/>
        <end position="23"/>
    </location>
</feature>
<dbReference type="EMBL" id="AFYH01213446">
    <property type="status" value="NOT_ANNOTATED_CDS"/>
    <property type="molecule type" value="Genomic_DNA"/>
</dbReference>
<dbReference type="GeneTree" id="ENSGT00510000050415"/>
<evidence type="ECO:0000259" key="6">
    <source>
        <dbReference type="SMART" id="SM00647"/>
    </source>
</evidence>
<feature type="domain" description="IBR" evidence="6">
    <location>
        <begin position="175"/>
        <end position="239"/>
    </location>
</feature>
<dbReference type="Proteomes" id="UP000008672">
    <property type="component" value="Unassembled WGS sequence"/>
</dbReference>
<evidence type="ECO:0000313" key="8">
    <source>
        <dbReference type="Proteomes" id="UP000008672"/>
    </source>
</evidence>
<dbReference type="OMA" id="CNLRFCF"/>
<dbReference type="EMBL" id="AFYH01213445">
    <property type="status" value="NOT_ANNOTATED_CDS"/>
    <property type="molecule type" value="Genomic_DNA"/>
</dbReference>
<dbReference type="SMART" id="SM00647">
    <property type="entry name" value="IBR"/>
    <property type="match status" value="1"/>
</dbReference>